<dbReference type="InParanoid" id="A0A2J7PKX1"/>
<keyword evidence="2" id="KW-1185">Reference proteome</keyword>
<dbReference type="AlphaFoldDB" id="A0A2J7PKX1"/>
<name>A0A2J7PKX1_9NEOP</name>
<comment type="caution">
    <text evidence="1">The sequence shown here is derived from an EMBL/GenBank/DDBJ whole genome shotgun (WGS) entry which is preliminary data.</text>
</comment>
<dbReference type="PANTHER" id="PTHR46060:SF1">
    <property type="entry name" value="MARINER MOS1 TRANSPOSASE-LIKE PROTEIN"/>
    <property type="match status" value="1"/>
</dbReference>
<protein>
    <recommendedName>
        <fullName evidence="3">Tc1-like transposase DDE domain-containing protein</fullName>
    </recommendedName>
</protein>
<dbReference type="STRING" id="105785.A0A2J7PKX1"/>
<dbReference type="EMBL" id="NEVH01024531">
    <property type="protein sequence ID" value="PNF16982.1"/>
    <property type="molecule type" value="Genomic_DNA"/>
</dbReference>
<evidence type="ECO:0000313" key="1">
    <source>
        <dbReference type="EMBL" id="PNF16982.1"/>
    </source>
</evidence>
<dbReference type="Gene3D" id="3.30.420.10">
    <property type="entry name" value="Ribonuclease H-like superfamily/Ribonuclease H"/>
    <property type="match status" value="2"/>
</dbReference>
<dbReference type="PANTHER" id="PTHR46060">
    <property type="entry name" value="MARINER MOS1 TRANSPOSASE-LIKE PROTEIN"/>
    <property type="match status" value="1"/>
</dbReference>
<dbReference type="InterPro" id="IPR036397">
    <property type="entry name" value="RNaseH_sf"/>
</dbReference>
<dbReference type="Proteomes" id="UP000235965">
    <property type="component" value="Unassembled WGS sequence"/>
</dbReference>
<sequence length="143" mass="16738">VTVLPHPPYSPDLAPCDFFLFHRVKAKLRGRRFQSSEETTQKESHVIAISPVCWHAYCCLATSKKHSSYCYVRVLFLFPKLKEILKGRYFGDIDVIGSNMTAALKVIPQNQFQNCFEGWTRRWHQCKFFLGEYFESDHSDIQQ</sequence>
<organism evidence="1 2">
    <name type="scientific">Cryptotermes secundus</name>
    <dbReference type="NCBI Taxonomy" id="105785"/>
    <lineage>
        <taxon>Eukaryota</taxon>
        <taxon>Metazoa</taxon>
        <taxon>Ecdysozoa</taxon>
        <taxon>Arthropoda</taxon>
        <taxon>Hexapoda</taxon>
        <taxon>Insecta</taxon>
        <taxon>Pterygota</taxon>
        <taxon>Neoptera</taxon>
        <taxon>Polyneoptera</taxon>
        <taxon>Dictyoptera</taxon>
        <taxon>Blattodea</taxon>
        <taxon>Blattoidea</taxon>
        <taxon>Termitoidae</taxon>
        <taxon>Kalotermitidae</taxon>
        <taxon>Cryptotermitinae</taxon>
        <taxon>Cryptotermes</taxon>
    </lineage>
</organism>
<dbReference type="GO" id="GO:0003676">
    <property type="term" value="F:nucleic acid binding"/>
    <property type="evidence" value="ECO:0007669"/>
    <property type="project" value="InterPro"/>
</dbReference>
<accession>A0A2J7PKX1</accession>
<gene>
    <name evidence="1" type="ORF">B7P43_G03143</name>
</gene>
<proteinExistence type="predicted"/>
<evidence type="ECO:0000313" key="2">
    <source>
        <dbReference type="Proteomes" id="UP000235965"/>
    </source>
</evidence>
<dbReference type="InterPro" id="IPR052709">
    <property type="entry name" value="Transposase-MT_Hybrid"/>
</dbReference>
<feature type="non-terminal residue" evidence="1">
    <location>
        <position position="1"/>
    </location>
</feature>
<reference evidence="1 2" key="1">
    <citation type="submission" date="2017-12" db="EMBL/GenBank/DDBJ databases">
        <title>Hemimetabolous genomes reveal molecular basis of termite eusociality.</title>
        <authorList>
            <person name="Harrison M.C."/>
            <person name="Jongepier E."/>
            <person name="Robertson H.M."/>
            <person name="Arning N."/>
            <person name="Bitard-Feildel T."/>
            <person name="Chao H."/>
            <person name="Childers C.P."/>
            <person name="Dinh H."/>
            <person name="Doddapaneni H."/>
            <person name="Dugan S."/>
            <person name="Gowin J."/>
            <person name="Greiner C."/>
            <person name="Han Y."/>
            <person name="Hu H."/>
            <person name="Hughes D.S.T."/>
            <person name="Huylmans A.-K."/>
            <person name="Kemena C."/>
            <person name="Kremer L.P.M."/>
            <person name="Lee S.L."/>
            <person name="Lopez-Ezquerra A."/>
            <person name="Mallet L."/>
            <person name="Monroy-Kuhn J.M."/>
            <person name="Moser A."/>
            <person name="Murali S.C."/>
            <person name="Muzny D.M."/>
            <person name="Otani S."/>
            <person name="Piulachs M.-D."/>
            <person name="Poelchau M."/>
            <person name="Qu J."/>
            <person name="Schaub F."/>
            <person name="Wada-Katsumata A."/>
            <person name="Worley K.C."/>
            <person name="Xie Q."/>
            <person name="Ylla G."/>
            <person name="Poulsen M."/>
            <person name="Gibbs R.A."/>
            <person name="Schal C."/>
            <person name="Richards S."/>
            <person name="Belles X."/>
            <person name="Korb J."/>
            <person name="Bornberg-Bauer E."/>
        </authorList>
    </citation>
    <scope>NUCLEOTIDE SEQUENCE [LARGE SCALE GENOMIC DNA]</scope>
    <source>
        <tissue evidence="1">Whole body</tissue>
    </source>
</reference>
<evidence type="ECO:0008006" key="3">
    <source>
        <dbReference type="Google" id="ProtNLM"/>
    </source>
</evidence>